<evidence type="ECO:0000256" key="2">
    <source>
        <dbReference type="PIRSR" id="PIRSR005962-1"/>
    </source>
</evidence>
<feature type="binding site" evidence="2">
    <location>
        <position position="139"/>
    </location>
    <ligand>
        <name>Mn(2+)</name>
        <dbReference type="ChEBI" id="CHEBI:29035"/>
        <label>2</label>
    </ligand>
</feature>
<dbReference type="NCBIfam" id="TIGR01891">
    <property type="entry name" value="amidohydrolases"/>
    <property type="match status" value="1"/>
</dbReference>
<dbReference type="SUPFAM" id="SSF55031">
    <property type="entry name" value="Bacterial exopeptidase dimerisation domain"/>
    <property type="match status" value="1"/>
</dbReference>
<dbReference type="CDD" id="cd03886">
    <property type="entry name" value="M20_Acy1"/>
    <property type="match status" value="1"/>
</dbReference>
<feature type="binding site" evidence="2">
    <location>
        <position position="103"/>
    </location>
    <ligand>
        <name>Mn(2+)</name>
        <dbReference type="ChEBI" id="CHEBI:29035"/>
        <label>2</label>
    </ligand>
</feature>
<feature type="binding site" evidence="2">
    <location>
        <position position="105"/>
    </location>
    <ligand>
        <name>Mn(2+)</name>
        <dbReference type="ChEBI" id="CHEBI:29035"/>
        <label>2</label>
    </ligand>
</feature>
<keyword evidence="1 3" id="KW-0378">Hydrolase</keyword>
<gene>
    <name evidence="3" type="ORF">SAMN04488087_1995</name>
</gene>
<proteinExistence type="predicted"/>
<dbReference type="FunFam" id="3.30.70.360:FF:000001">
    <property type="entry name" value="N-acetyldiaminopimelate deacetylase"/>
    <property type="match status" value="1"/>
</dbReference>
<dbReference type="Gene3D" id="3.30.70.360">
    <property type="match status" value="1"/>
</dbReference>
<dbReference type="PANTHER" id="PTHR11014:SF63">
    <property type="entry name" value="METALLOPEPTIDASE, PUTATIVE (AFU_ORTHOLOGUE AFUA_6G09600)-RELATED"/>
    <property type="match status" value="1"/>
</dbReference>
<dbReference type="GO" id="GO:0050118">
    <property type="term" value="F:N-acetyldiaminopimelate deacetylase activity"/>
    <property type="evidence" value="ECO:0007669"/>
    <property type="project" value="UniProtKB-ARBA"/>
</dbReference>
<dbReference type="STRING" id="633813.SAMN04488087_1995"/>
<dbReference type="PANTHER" id="PTHR11014">
    <property type="entry name" value="PEPTIDASE M20 FAMILY MEMBER"/>
    <property type="match status" value="1"/>
</dbReference>
<name>A0A1M6VDW4_9BACT</name>
<feature type="binding site" evidence="2">
    <location>
        <position position="370"/>
    </location>
    <ligand>
        <name>Mn(2+)</name>
        <dbReference type="ChEBI" id="CHEBI:29035"/>
        <label>2</label>
    </ligand>
</feature>
<keyword evidence="2" id="KW-0464">Manganese</keyword>
<dbReference type="InterPro" id="IPR002933">
    <property type="entry name" value="Peptidase_M20"/>
</dbReference>
<dbReference type="PIRSF" id="PIRSF005962">
    <property type="entry name" value="Pept_M20D_amidohydro"/>
    <property type="match status" value="1"/>
</dbReference>
<keyword evidence="4" id="KW-1185">Reference proteome</keyword>
<evidence type="ECO:0000313" key="3">
    <source>
        <dbReference type="EMBL" id="SHK79486.1"/>
    </source>
</evidence>
<dbReference type="GO" id="GO:0019877">
    <property type="term" value="P:diaminopimelate biosynthetic process"/>
    <property type="evidence" value="ECO:0007669"/>
    <property type="project" value="UniProtKB-ARBA"/>
</dbReference>
<evidence type="ECO:0000313" key="4">
    <source>
        <dbReference type="Proteomes" id="UP000185812"/>
    </source>
</evidence>
<comment type="cofactor">
    <cofactor evidence="2">
        <name>Mn(2+)</name>
        <dbReference type="ChEBI" id="CHEBI:29035"/>
    </cofactor>
    <text evidence="2">The Mn(2+) ion enhances activity.</text>
</comment>
<dbReference type="Pfam" id="PF01546">
    <property type="entry name" value="Peptidase_M20"/>
    <property type="match status" value="1"/>
</dbReference>
<dbReference type="RefSeq" id="WP_072715828.1">
    <property type="nucleotide sequence ID" value="NZ_FRAU01000006.1"/>
</dbReference>
<keyword evidence="2" id="KW-0479">Metal-binding</keyword>
<evidence type="ECO:0000256" key="1">
    <source>
        <dbReference type="ARBA" id="ARBA00022801"/>
    </source>
</evidence>
<dbReference type="InterPro" id="IPR036264">
    <property type="entry name" value="Bact_exopeptidase_dim_dom"/>
</dbReference>
<dbReference type="AlphaFoldDB" id="A0A1M6VDW4"/>
<reference evidence="4" key="1">
    <citation type="submission" date="2016-11" db="EMBL/GenBank/DDBJ databases">
        <authorList>
            <person name="Varghese N."/>
            <person name="Submissions S."/>
        </authorList>
    </citation>
    <scope>NUCLEOTIDE SEQUENCE [LARGE SCALE GENOMIC DNA]</scope>
    <source>
        <strain evidence="4">DSM 22212</strain>
    </source>
</reference>
<dbReference type="OrthoDB" id="9776731at2"/>
<protein>
    <submittedName>
        <fullName evidence="3">Hippurate hydrolase</fullName>
    </submittedName>
</protein>
<dbReference type="EMBL" id="FRAU01000006">
    <property type="protein sequence ID" value="SHK79486.1"/>
    <property type="molecule type" value="Genomic_DNA"/>
</dbReference>
<dbReference type="Proteomes" id="UP000185812">
    <property type="component" value="Unassembled WGS sequence"/>
</dbReference>
<dbReference type="InterPro" id="IPR017439">
    <property type="entry name" value="Amidohydrolase"/>
</dbReference>
<dbReference type="SUPFAM" id="SSF53187">
    <property type="entry name" value="Zn-dependent exopeptidases"/>
    <property type="match status" value="1"/>
</dbReference>
<sequence length="400" mass="43918">MLREIQALSETFFPEVVRLRRILHANPELAFEEYETARLVTETLQPLGLEIQTGVARTGVVATLHGAEAGPTILLRADMDALPIHEENDFDFRSRHPGKMHACGHDAHTASLLGTAMILARLRDRLRGHVRLVFQPSEEKLPGGAQAMIQEGVLEASNGVPAPSAVFAQHVQPDLPVGTIGVRPGMYMASADELYITIRTDGGHAAAPHRQQADGVLVAAHIIMALQSVVSRNAPPDVPTVLSIGRVLAEGATNVLPPTVRMEGTFRAMDEDWRFRAHALIRRIVEQTARAFGAEADVEIAVGYPALYNHEQPTALVRKAACEYVGPDRVVLLDPWFASEDFAYFLKERPGCFYRIGTGNPDKGIVHGLHTPRFTIDEEALRIAPGFMAYLAWRYLQSAP</sequence>
<dbReference type="Gene3D" id="3.40.630.10">
    <property type="entry name" value="Zn peptidases"/>
    <property type="match status" value="1"/>
</dbReference>
<feature type="binding site" evidence="2">
    <location>
        <position position="170"/>
    </location>
    <ligand>
        <name>Mn(2+)</name>
        <dbReference type="ChEBI" id="CHEBI:29035"/>
        <label>2</label>
    </ligand>
</feature>
<organism evidence="3 4">
    <name type="scientific">Rhodothermus profundi</name>
    <dbReference type="NCBI Taxonomy" id="633813"/>
    <lineage>
        <taxon>Bacteria</taxon>
        <taxon>Pseudomonadati</taxon>
        <taxon>Rhodothermota</taxon>
        <taxon>Rhodothermia</taxon>
        <taxon>Rhodothermales</taxon>
        <taxon>Rhodothermaceae</taxon>
        <taxon>Rhodothermus</taxon>
    </lineage>
</organism>
<accession>A0A1M6VDW4</accession>
<dbReference type="GO" id="GO:0046872">
    <property type="term" value="F:metal ion binding"/>
    <property type="evidence" value="ECO:0007669"/>
    <property type="project" value="UniProtKB-KW"/>
</dbReference>